<keyword evidence="7 15" id="KW-0479">Metal-binding</keyword>
<keyword evidence="9 15" id="KW-0378">Hydrolase</keyword>
<feature type="region of interest" description="Disordered" evidence="16">
    <location>
        <begin position="112"/>
        <end position="131"/>
    </location>
</feature>
<feature type="compositionally biased region" description="Low complexity" evidence="16">
    <location>
        <begin position="91"/>
        <end position="102"/>
    </location>
</feature>
<feature type="compositionally biased region" description="Low complexity" evidence="16">
    <location>
        <begin position="112"/>
        <end position="122"/>
    </location>
</feature>
<keyword evidence="11 15" id="KW-0442">Lipid degradation</keyword>
<dbReference type="Proteomes" id="UP001064933">
    <property type="component" value="Chromosome"/>
</dbReference>
<dbReference type="EMBL" id="CP104562">
    <property type="protein sequence ID" value="UXH78693.1"/>
    <property type="molecule type" value="Genomic_DNA"/>
</dbReference>
<feature type="region of interest" description="Disordered" evidence="16">
    <location>
        <begin position="80"/>
        <end position="102"/>
    </location>
</feature>
<evidence type="ECO:0000256" key="10">
    <source>
        <dbReference type="ARBA" id="ARBA00022837"/>
    </source>
</evidence>
<dbReference type="Pfam" id="PF02253">
    <property type="entry name" value="PLA1"/>
    <property type="match status" value="1"/>
</dbReference>
<dbReference type="PRINTS" id="PR01486">
    <property type="entry name" value="PHPHLIPASEA1"/>
</dbReference>
<comment type="similarity">
    <text evidence="3 15">Belongs to the phospholipase A1 family.</text>
</comment>
<dbReference type="RefSeq" id="WP_261758524.1">
    <property type="nucleotide sequence ID" value="NZ_CP104562.2"/>
</dbReference>
<evidence type="ECO:0000256" key="8">
    <source>
        <dbReference type="ARBA" id="ARBA00022729"/>
    </source>
</evidence>
<keyword evidence="10 15" id="KW-0106">Calcium</keyword>
<name>A0ABY6B568_9BURK</name>
<dbReference type="Gene3D" id="2.40.230.10">
    <property type="entry name" value="Phospholipase A1"/>
    <property type="match status" value="1"/>
</dbReference>
<comment type="catalytic activity">
    <reaction evidence="2 15">
        <text>a 1,2-diacyl-sn-glycero-3-phosphocholine + H2O = a 1-acyl-sn-glycero-3-phosphocholine + a fatty acid + H(+)</text>
        <dbReference type="Rhea" id="RHEA:15801"/>
        <dbReference type="ChEBI" id="CHEBI:15377"/>
        <dbReference type="ChEBI" id="CHEBI:15378"/>
        <dbReference type="ChEBI" id="CHEBI:28868"/>
        <dbReference type="ChEBI" id="CHEBI:57643"/>
        <dbReference type="ChEBI" id="CHEBI:58168"/>
        <dbReference type="EC" id="3.1.1.4"/>
    </reaction>
</comment>
<dbReference type="EC" id="3.1.1.32" evidence="15"/>
<accession>A0ABY6B568</accession>
<keyword evidence="5" id="KW-1134">Transmembrane beta strand</keyword>
<dbReference type="CDD" id="cd00541">
    <property type="entry name" value="OMPLA"/>
    <property type="match status" value="1"/>
</dbReference>
<gene>
    <name evidence="17" type="ORF">N4261_01765</name>
</gene>
<reference evidence="17" key="1">
    <citation type="submission" date="2022-10" db="EMBL/GenBank/DDBJ databases">
        <title>Characterization and whole genome sequencing of a new Roseateles species, isolated from fresh water.</title>
        <authorList>
            <person name="Guliayeva D.Y."/>
            <person name="Akhremchuk A.E."/>
            <person name="Sikolenko M.A."/>
            <person name="Valentovich L.N."/>
            <person name="Sidarenka A.V."/>
        </authorList>
    </citation>
    <scope>NUCLEOTIDE SEQUENCE</scope>
    <source>
        <strain evidence="17">BIM B-1768</strain>
    </source>
</reference>
<organism evidence="17 18">
    <name type="scientific">Roseateles amylovorans</name>
    <dbReference type="NCBI Taxonomy" id="2978473"/>
    <lineage>
        <taxon>Bacteria</taxon>
        <taxon>Pseudomonadati</taxon>
        <taxon>Pseudomonadota</taxon>
        <taxon>Betaproteobacteria</taxon>
        <taxon>Burkholderiales</taxon>
        <taxon>Sphaerotilaceae</taxon>
        <taxon>Roseateles</taxon>
    </lineage>
</organism>
<keyword evidence="18" id="KW-1185">Reference proteome</keyword>
<evidence type="ECO:0000256" key="7">
    <source>
        <dbReference type="ARBA" id="ARBA00022723"/>
    </source>
</evidence>
<evidence type="ECO:0000313" key="17">
    <source>
        <dbReference type="EMBL" id="UXH78693.1"/>
    </source>
</evidence>
<comment type="subunit">
    <text evidence="4 15">Homodimer; dimerization is reversible, and the dimeric form is the active one.</text>
</comment>
<evidence type="ECO:0000256" key="1">
    <source>
        <dbReference type="ARBA" id="ARBA00000111"/>
    </source>
</evidence>
<dbReference type="InterPro" id="IPR036541">
    <property type="entry name" value="PLipase_A1_sf"/>
</dbReference>
<dbReference type="InterPro" id="IPR003187">
    <property type="entry name" value="PLipase_A1"/>
</dbReference>
<evidence type="ECO:0000256" key="11">
    <source>
        <dbReference type="ARBA" id="ARBA00022963"/>
    </source>
</evidence>
<proteinExistence type="inferred from homology"/>
<evidence type="ECO:0000256" key="9">
    <source>
        <dbReference type="ARBA" id="ARBA00022801"/>
    </source>
</evidence>
<dbReference type="PANTHER" id="PTHR40457:SF1">
    <property type="entry name" value="PHOSPHOLIPASE A1"/>
    <property type="match status" value="1"/>
</dbReference>
<evidence type="ECO:0000256" key="5">
    <source>
        <dbReference type="ARBA" id="ARBA00022452"/>
    </source>
</evidence>
<evidence type="ECO:0000256" key="2">
    <source>
        <dbReference type="ARBA" id="ARBA00001604"/>
    </source>
</evidence>
<keyword evidence="14 15" id="KW-0998">Cell outer membrane</keyword>
<protein>
    <recommendedName>
        <fullName evidence="15">Phospholipase A1</fullName>
        <ecNumber evidence="15">3.1.1.32</ecNumber>
        <ecNumber evidence="15">3.1.1.4</ecNumber>
    </recommendedName>
    <alternativeName>
        <fullName evidence="15">Phosphatidylcholine 1-acylhydrolase</fullName>
    </alternativeName>
</protein>
<evidence type="ECO:0000256" key="15">
    <source>
        <dbReference type="RuleBase" id="RU366027"/>
    </source>
</evidence>
<evidence type="ECO:0000256" key="12">
    <source>
        <dbReference type="ARBA" id="ARBA00023098"/>
    </source>
</evidence>
<keyword evidence="12 15" id="KW-0443">Lipid metabolism</keyword>
<comment type="cofactor">
    <cofactor evidence="15">
        <name>Ca(2+)</name>
        <dbReference type="ChEBI" id="CHEBI:29108"/>
    </cofactor>
    <text evidence="15">Binds 1 Ca(2+) ion per monomer. In the dimeric form the Ca(2+) is bound by different amino acids with binding of each Ca(2+) shared with ligands coming from each monomer. The Ca(2+) ion may have a role in catalysis.</text>
</comment>
<evidence type="ECO:0000256" key="13">
    <source>
        <dbReference type="ARBA" id="ARBA00023136"/>
    </source>
</evidence>
<keyword evidence="13" id="KW-0472">Membrane</keyword>
<comment type="function">
    <text evidence="15">Hydrolysis of phosphatidylcholine with phospholipase A2 (EC 3.1.1.4) and phospholipase A1 (EC 3.1.1.32) activities.</text>
</comment>
<keyword evidence="8" id="KW-0732">Signal</keyword>
<evidence type="ECO:0000313" key="18">
    <source>
        <dbReference type="Proteomes" id="UP001064933"/>
    </source>
</evidence>
<keyword evidence="6" id="KW-0812">Transmembrane</keyword>
<dbReference type="PANTHER" id="PTHR40457">
    <property type="entry name" value="PHOSPHOLIPASE A1"/>
    <property type="match status" value="1"/>
</dbReference>
<evidence type="ECO:0000256" key="6">
    <source>
        <dbReference type="ARBA" id="ARBA00022692"/>
    </source>
</evidence>
<evidence type="ECO:0000256" key="16">
    <source>
        <dbReference type="SAM" id="MobiDB-lite"/>
    </source>
</evidence>
<evidence type="ECO:0000256" key="4">
    <source>
        <dbReference type="ARBA" id="ARBA00011702"/>
    </source>
</evidence>
<dbReference type="SUPFAM" id="SSF56931">
    <property type="entry name" value="Outer membrane phospholipase A (OMPLA)"/>
    <property type="match status" value="1"/>
</dbReference>
<sequence length="410" mass="44786">MTLLTRHSPAAAVGARPLLSSLFLPTLPTLPLCGAALALVSVLGLPSAARAQSSILPPGGPGDCTRIDDPAARLSCYDRMHSRPADPAPPASTSAARPAVPTDGTARRLTAAPVPAAAASAPEDPCSRLPEAAGSARSYLGSTLSERWELTCRDQLPAFLPRPYKPVYLLPVSWTSRANRDPRGSESPDNGVVNALDLDKNEAKFQVSLKSKIWSMDDFGTFAVWGAYTQSSRWQVYNGRSSRPFRETNYEPEVILTHGMDVGLPFGWKARMASVSFNHQSNGRAQPLSRSWNRVIGELNLERGETTVSLRPWWRIEDGTDDNPGIKDYMGRGELLVTQKWGQHVVTLQGRHSLRSGDRSRGSAQLEWAFPIGAGLHGYAQLFHGYGESLIDYNFRETRIGLGVSVIEWR</sequence>
<evidence type="ECO:0000256" key="14">
    <source>
        <dbReference type="ARBA" id="ARBA00023237"/>
    </source>
</evidence>
<comment type="subcellular location">
    <subcellularLocation>
        <location evidence="15">Cell outer membrane</location>
        <topology evidence="15">Multi-pass membrane protein</topology>
    </subcellularLocation>
    <text evidence="15">One of the very few enzymes located there.</text>
</comment>
<comment type="catalytic activity">
    <reaction evidence="1 15">
        <text>a 1,2-diacyl-sn-glycero-3-phosphocholine + H2O = a 2-acyl-sn-glycero-3-phosphocholine + a fatty acid + H(+)</text>
        <dbReference type="Rhea" id="RHEA:18689"/>
        <dbReference type="ChEBI" id="CHEBI:15377"/>
        <dbReference type="ChEBI" id="CHEBI:15378"/>
        <dbReference type="ChEBI" id="CHEBI:28868"/>
        <dbReference type="ChEBI" id="CHEBI:57643"/>
        <dbReference type="ChEBI" id="CHEBI:57875"/>
        <dbReference type="EC" id="3.1.1.32"/>
    </reaction>
</comment>
<dbReference type="EC" id="3.1.1.4" evidence="15"/>
<evidence type="ECO:0000256" key="3">
    <source>
        <dbReference type="ARBA" id="ARBA00010525"/>
    </source>
</evidence>